<name>A0A420E7A8_9ALTE</name>
<feature type="transmembrane region" description="Helical" evidence="7">
    <location>
        <begin position="175"/>
        <end position="193"/>
    </location>
</feature>
<feature type="transmembrane region" description="Helical" evidence="7">
    <location>
        <begin position="199"/>
        <end position="218"/>
    </location>
</feature>
<organism evidence="10 11">
    <name type="scientific">Alginatibacterium sediminis</name>
    <dbReference type="NCBI Taxonomy" id="2164068"/>
    <lineage>
        <taxon>Bacteria</taxon>
        <taxon>Pseudomonadati</taxon>
        <taxon>Pseudomonadota</taxon>
        <taxon>Gammaproteobacteria</taxon>
        <taxon>Alteromonadales</taxon>
        <taxon>Alteromonadaceae</taxon>
        <taxon>Alginatibacterium</taxon>
    </lineage>
</organism>
<dbReference type="PANTHER" id="PTHR43066:SF26">
    <property type="entry name" value="RHOMBOID PROTEASE GLPG"/>
    <property type="match status" value="1"/>
</dbReference>
<dbReference type="NCBIfam" id="TIGR04239">
    <property type="entry name" value="rhombo_GlpG"/>
    <property type="match status" value="1"/>
</dbReference>
<dbReference type="EC" id="3.4.21.105" evidence="10"/>
<evidence type="ECO:0000256" key="1">
    <source>
        <dbReference type="ARBA" id="ARBA00004141"/>
    </source>
</evidence>
<evidence type="ECO:0000256" key="7">
    <source>
        <dbReference type="SAM" id="Phobius"/>
    </source>
</evidence>
<evidence type="ECO:0000256" key="6">
    <source>
        <dbReference type="ARBA" id="ARBA00023136"/>
    </source>
</evidence>
<comment type="subcellular location">
    <subcellularLocation>
        <location evidence="1">Membrane</location>
        <topology evidence="1">Multi-pass membrane protein</topology>
    </subcellularLocation>
</comment>
<protein>
    <submittedName>
        <fullName evidence="10">Rhomboid family intramembrane serine protease GlpG</fullName>
        <ecNumber evidence="10">3.4.21.105</ecNumber>
    </submittedName>
</protein>
<dbReference type="Proteomes" id="UP000286482">
    <property type="component" value="Unassembled WGS sequence"/>
</dbReference>
<dbReference type="SUPFAM" id="SSF144091">
    <property type="entry name" value="Rhomboid-like"/>
    <property type="match status" value="1"/>
</dbReference>
<evidence type="ECO:0000256" key="3">
    <source>
        <dbReference type="ARBA" id="ARBA00022519"/>
    </source>
</evidence>
<dbReference type="InterPro" id="IPR038236">
    <property type="entry name" value="GlpG_N_sf"/>
</dbReference>
<dbReference type="Pfam" id="PF12122">
    <property type="entry name" value="Rhomboid_N"/>
    <property type="match status" value="1"/>
</dbReference>
<dbReference type="EMBL" id="RAQO01000012">
    <property type="protein sequence ID" value="RKF13335.1"/>
    <property type="molecule type" value="Genomic_DNA"/>
</dbReference>
<reference evidence="10 11" key="1">
    <citation type="submission" date="2018-09" db="EMBL/GenBank/DDBJ databases">
        <authorList>
            <person name="Wang Z."/>
        </authorList>
    </citation>
    <scope>NUCLEOTIDE SEQUENCE [LARGE SCALE GENOMIC DNA]</scope>
    <source>
        <strain evidence="10 11">ALS 81</strain>
    </source>
</reference>
<proteinExistence type="predicted"/>
<dbReference type="InterPro" id="IPR035952">
    <property type="entry name" value="Rhomboid-like_sf"/>
</dbReference>
<dbReference type="InterPro" id="IPR023662">
    <property type="entry name" value="Rhomboid_protease_GlpG"/>
</dbReference>
<dbReference type="InterPro" id="IPR022732">
    <property type="entry name" value="Peptidase_S54_GlpG_N"/>
</dbReference>
<dbReference type="Gene3D" id="3.30.70.2350">
    <property type="match status" value="1"/>
</dbReference>
<evidence type="ECO:0000259" key="8">
    <source>
        <dbReference type="Pfam" id="PF01694"/>
    </source>
</evidence>
<dbReference type="Gene3D" id="1.20.1540.10">
    <property type="entry name" value="Rhomboid-like"/>
    <property type="match status" value="1"/>
</dbReference>
<dbReference type="InterPro" id="IPR022764">
    <property type="entry name" value="Peptidase_S54_rhomboid_dom"/>
</dbReference>
<keyword evidence="10" id="KW-0645">Protease</keyword>
<gene>
    <name evidence="10" type="primary">glpG</name>
    <name evidence="10" type="ORF">DBZ36_19080</name>
</gene>
<comment type="caution">
    <text evidence="10">The sequence shown here is derived from an EMBL/GenBank/DDBJ whole genome shotgun (WGS) entry which is preliminary data.</text>
</comment>
<keyword evidence="5 7" id="KW-1133">Transmembrane helix</keyword>
<keyword evidence="6 7" id="KW-0472">Membrane</keyword>
<keyword evidence="3" id="KW-0997">Cell inner membrane</keyword>
<accession>A0A420E7A8</accession>
<keyword evidence="11" id="KW-1185">Reference proteome</keyword>
<sequence>MVLKNARLAQAFVDYMRIQNIECQLAPHNDAIAIVLIDESALEHTEKELRAFMDNPGDKKYQAASWERNDVSGAPLSYPKMGSSFWQSLSAHAGIVTMLVMAISGISYLLMNIGFRGEVFMSLRIPELDQITLSNSWRVITPIFLHFSILHIVFNSLWWWQLGGEIERQLGWQKLLLVTVVAAVIPNLAQLIATGPNFGGLSGVVYALLGYCWWTGWLRPEKGLTVSRSIVGFMLVWLVIGFMDLAGPPTANLAHLFGLIVGCLQAVFDRFTSKKN</sequence>
<evidence type="ECO:0000256" key="2">
    <source>
        <dbReference type="ARBA" id="ARBA00022475"/>
    </source>
</evidence>
<dbReference type="GO" id="GO:0016020">
    <property type="term" value="C:membrane"/>
    <property type="evidence" value="ECO:0007669"/>
    <property type="project" value="UniProtKB-SubCell"/>
</dbReference>
<keyword evidence="10" id="KW-0378">Hydrolase</keyword>
<keyword evidence="2" id="KW-1003">Cell membrane</keyword>
<keyword evidence="4 7" id="KW-0812">Transmembrane</keyword>
<evidence type="ECO:0000259" key="9">
    <source>
        <dbReference type="Pfam" id="PF12122"/>
    </source>
</evidence>
<feature type="transmembrane region" description="Helical" evidence="7">
    <location>
        <begin position="230"/>
        <end position="247"/>
    </location>
</feature>
<dbReference type="Pfam" id="PF01694">
    <property type="entry name" value="Rhomboid"/>
    <property type="match status" value="1"/>
</dbReference>
<evidence type="ECO:0000256" key="4">
    <source>
        <dbReference type="ARBA" id="ARBA00022692"/>
    </source>
</evidence>
<dbReference type="GO" id="GO:0006508">
    <property type="term" value="P:proteolysis"/>
    <property type="evidence" value="ECO:0007669"/>
    <property type="project" value="UniProtKB-KW"/>
</dbReference>
<dbReference type="OrthoDB" id="9778341at2"/>
<dbReference type="GO" id="GO:0004252">
    <property type="term" value="F:serine-type endopeptidase activity"/>
    <property type="evidence" value="ECO:0007669"/>
    <property type="project" value="InterPro"/>
</dbReference>
<evidence type="ECO:0000256" key="5">
    <source>
        <dbReference type="ARBA" id="ARBA00022989"/>
    </source>
</evidence>
<evidence type="ECO:0000313" key="11">
    <source>
        <dbReference type="Proteomes" id="UP000286482"/>
    </source>
</evidence>
<dbReference type="PANTHER" id="PTHR43066">
    <property type="entry name" value="RHOMBOID-RELATED PROTEIN"/>
    <property type="match status" value="1"/>
</dbReference>
<feature type="domain" description="Peptidase S54 GlpG peptidase N-terminal" evidence="9">
    <location>
        <begin position="2"/>
        <end position="79"/>
    </location>
</feature>
<dbReference type="AlphaFoldDB" id="A0A420E7A8"/>
<feature type="transmembrane region" description="Helical" evidence="7">
    <location>
        <begin position="143"/>
        <end position="163"/>
    </location>
</feature>
<feature type="domain" description="Peptidase S54 rhomboid" evidence="8">
    <location>
        <begin position="136"/>
        <end position="267"/>
    </location>
</feature>
<feature type="transmembrane region" description="Helical" evidence="7">
    <location>
        <begin position="253"/>
        <end position="271"/>
    </location>
</feature>
<evidence type="ECO:0000313" key="10">
    <source>
        <dbReference type="EMBL" id="RKF13335.1"/>
    </source>
</evidence>
<feature type="transmembrane region" description="Helical" evidence="7">
    <location>
        <begin position="89"/>
        <end position="111"/>
    </location>
</feature>